<dbReference type="VEuPathDB" id="VectorBase:CPIJ018215"/>
<dbReference type="VEuPathDB" id="VectorBase:CQUJHB008198"/>
<feature type="compositionally biased region" description="Basic and acidic residues" evidence="1">
    <location>
        <begin position="223"/>
        <end position="236"/>
    </location>
</feature>
<feature type="compositionally biased region" description="Basic and acidic residues" evidence="1">
    <location>
        <begin position="160"/>
        <end position="170"/>
    </location>
</feature>
<dbReference type="AlphaFoldDB" id="B0XF83"/>
<proteinExistence type="predicted"/>
<feature type="compositionally biased region" description="Basic and acidic residues" evidence="1">
    <location>
        <begin position="191"/>
        <end position="212"/>
    </location>
</feature>
<feature type="compositionally biased region" description="Basic and acidic residues" evidence="1">
    <location>
        <begin position="138"/>
        <end position="150"/>
    </location>
</feature>
<dbReference type="Proteomes" id="UP000002320">
    <property type="component" value="Unassembled WGS sequence"/>
</dbReference>
<accession>B0XF83</accession>
<feature type="compositionally biased region" description="Polar residues" evidence="1">
    <location>
        <begin position="1"/>
        <end position="15"/>
    </location>
</feature>
<feature type="compositionally biased region" description="Low complexity" evidence="1">
    <location>
        <begin position="103"/>
        <end position="118"/>
    </location>
</feature>
<dbReference type="HOGENOM" id="CLU_359910_0_0_1"/>
<feature type="compositionally biased region" description="Low complexity" evidence="1">
    <location>
        <begin position="495"/>
        <end position="513"/>
    </location>
</feature>
<dbReference type="EMBL" id="DS232908">
    <property type="protein sequence ID" value="EDS26549.1"/>
    <property type="molecule type" value="Genomic_DNA"/>
</dbReference>
<gene>
    <name evidence="3" type="primary">6051967</name>
    <name evidence="2" type="ORF">CpipJ_CPIJ018215</name>
</gene>
<keyword evidence="4" id="KW-1185">Reference proteome</keyword>
<feature type="region of interest" description="Disordered" evidence="1">
    <location>
        <begin position="1"/>
        <end position="21"/>
    </location>
</feature>
<evidence type="ECO:0000256" key="1">
    <source>
        <dbReference type="SAM" id="MobiDB-lite"/>
    </source>
</evidence>
<evidence type="ECO:0000313" key="4">
    <source>
        <dbReference type="Proteomes" id="UP000002320"/>
    </source>
</evidence>
<evidence type="ECO:0000313" key="3">
    <source>
        <dbReference type="EnsemblMetazoa" id="CPIJ018215-PA"/>
    </source>
</evidence>
<feature type="region of interest" description="Disordered" evidence="1">
    <location>
        <begin position="738"/>
        <end position="767"/>
    </location>
</feature>
<feature type="compositionally biased region" description="Polar residues" evidence="1">
    <location>
        <begin position="519"/>
        <end position="535"/>
    </location>
</feature>
<dbReference type="InParanoid" id="B0XF83"/>
<name>B0XF83_CULQU</name>
<reference evidence="2" key="1">
    <citation type="submission" date="2007-03" db="EMBL/GenBank/DDBJ databases">
        <title>Annotation of Culex pipiens quinquefasciatus.</title>
        <authorList>
            <consortium name="The Broad Institute Genome Sequencing Platform"/>
            <person name="Atkinson P.W."/>
            <person name="Hemingway J."/>
            <person name="Christensen B.M."/>
            <person name="Higgs S."/>
            <person name="Kodira C."/>
            <person name="Hannick L."/>
            <person name="Megy K."/>
            <person name="O'Leary S."/>
            <person name="Pearson M."/>
            <person name="Haas B.J."/>
            <person name="Mauceli E."/>
            <person name="Wortman J.R."/>
            <person name="Lee N.H."/>
            <person name="Guigo R."/>
            <person name="Stanke M."/>
            <person name="Alvarado L."/>
            <person name="Amedeo P."/>
            <person name="Antoine C.H."/>
            <person name="Arensburger P."/>
            <person name="Bidwell S.L."/>
            <person name="Crawford M."/>
            <person name="Camaro F."/>
            <person name="Devon K."/>
            <person name="Engels R."/>
            <person name="Hammond M."/>
            <person name="Howarth C."/>
            <person name="Koehrsen M."/>
            <person name="Lawson D."/>
            <person name="Montgomery P."/>
            <person name="Nene V."/>
            <person name="Nusbaum C."/>
            <person name="Puiu D."/>
            <person name="Romero-Severson J."/>
            <person name="Severson D.W."/>
            <person name="Shumway M."/>
            <person name="Sisk P."/>
            <person name="Stolte C."/>
            <person name="Zeng Q."/>
            <person name="Eisenstadt E."/>
            <person name="Fraser-Liggett C."/>
            <person name="Strausberg R."/>
            <person name="Galagan J."/>
            <person name="Birren B."/>
            <person name="Collins F.H."/>
        </authorList>
    </citation>
    <scope>NUCLEOTIDE SEQUENCE [LARGE SCALE GENOMIC DNA]</scope>
    <source>
        <strain evidence="2">JHB</strain>
    </source>
</reference>
<dbReference type="EnsemblMetazoa" id="CPIJ018215-RA">
    <property type="protein sequence ID" value="CPIJ018215-PA"/>
    <property type="gene ID" value="CPIJ018215"/>
</dbReference>
<feature type="region of interest" description="Disordered" evidence="1">
    <location>
        <begin position="72"/>
        <end position="290"/>
    </location>
</feature>
<organism>
    <name type="scientific">Culex quinquefasciatus</name>
    <name type="common">Southern house mosquito</name>
    <name type="synonym">Culex pungens</name>
    <dbReference type="NCBI Taxonomy" id="7176"/>
    <lineage>
        <taxon>Eukaryota</taxon>
        <taxon>Metazoa</taxon>
        <taxon>Ecdysozoa</taxon>
        <taxon>Arthropoda</taxon>
        <taxon>Hexapoda</taxon>
        <taxon>Insecta</taxon>
        <taxon>Pterygota</taxon>
        <taxon>Neoptera</taxon>
        <taxon>Endopterygota</taxon>
        <taxon>Diptera</taxon>
        <taxon>Nematocera</taxon>
        <taxon>Culicoidea</taxon>
        <taxon>Culicidae</taxon>
        <taxon>Culicinae</taxon>
        <taxon>Culicini</taxon>
        <taxon>Culex</taxon>
        <taxon>Culex</taxon>
    </lineage>
</organism>
<dbReference type="STRING" id="7176.B0XF83"/>
<evidence type="ECO:0000313" key="2">
    <source>
        <dbReference type="EMBL" id="EDS26549.1"/>
    </source>
</evidence>
<feature type="region of interest" description="Disordered" evidence="1">
    <location>
        <begin position="493"/>
        <end position="566"/>
    </location>
</feature>
<dbReference type="VEuPathDB" id="VectorBase:CQUJHB016018"/>
<sequence length="778" mass="83553">MPTTELQRGLTNTNKDMPGIDGVQLPVTLIEHRPARGIRHLPSGGDDFHRRVPVKTTDPAVLKEKAAEELKSAASLKGGGGEETTNTPEAVPIEKDDLLEKIATSSPSKTTASATTTKKTGDGSLAATNDVDMENDDLLQRLEAIEKGEAEESATTTSSSKKDEDKKEDDLSPAEANHQNGLDKPDEDELLEKKMEVDGAVVADDKKEKSSVSDKTTNGSSSADHDTQAASRRSEVEPVVEASTAVEVSKTPCAKKEAYQCRSGGGGDSPKEVPAAEPEKASTLAKEGAAEKLENVVDSASEKNNTTTTVSALVNNVDAEEVPPAPAADESKVLDDSIECALPTSSSDKIADRLKQQLVLISNGRSTPNATVSSSNVYNSTPIQKQFEIISESPRRMLPKRARNRLPPSSALNTAEGTNLYASNARKFNGISSIVWFDGAELQFLSVEKVIEDKLAAPGLAGSTQDLTGIDSSKQFSNGSVGSLGPFQMSSAIPAADSHSSATDSSGTISSQSKAPLSKSPSVNGKRGSATNTPILLTLEEATAAGGGEKGLRSTRSKRSNKIQPIARTSDHVDLDRTGLDIVQRRPTHRLQDKPLLKVQQRMLRSPTRPTFFRPHRPDMPSFSRKWFVCFPASPCFGNSSAFRKVTLLALVCASQQWPAFRRVVLPVVVCARPSSSPRFRNSTVFRRAVLTAPVCDIHLKIEIACLYSRQRFVRVQASPCFGNSSAFQKQRPAFRKIDHDPEGRSSGSSLCASQQRPHSGGSSSRQLSAFRQFNLVP</sequence>
<reference evidence="3" key="2">
    <citation type="submission" date="2021-02" db="UniProtKB">
        <authorList>
            <consortium name="EnsemblMetazoa"/>
        </authorList>
    </citation>
    <scope>IDENTIFICATION</scope>
    <source>
        <strain evidence="3">JHB</strain>
    </source>
</reference>
<protein>
    <submittedName>
        <fullName evidence="2 3">Uncharacterized protein</fullName>
    </submittedName>
</protein>
<feature type="compositionally biased region" description="Polar residues" evidence="1">
    <location>
        <begin position="746"/>
        <end position="767"/>
    </location>
</feature>
<dbReference type="KEGG" id="cqu:CpipJ_CPIJ018215"/>